<dbReference type="SUPFAM" id="SSF46689">
    <property type="entry name" value="Homeodomain-like"/>
    <property type="match status" value="1"/>
</dbReference>
<keyword evidence="2" id="KW-0238">DNA-binding</keyword>
<keyword evidence="6" id="KW-1185">Reference proteome</keyword>
<dbReference type="AlphaFoldDB" id="A0A501XJB5"/>
<sequence>MTHSSPPAACPAVRRTSDNARMSDMLAAARQQEGWEGDVRTDDGWRRPLNFCDGFRHDYDADVATGGWEFIVLRPGLSIAIVDYTVNRVTVRRHRPGDNLVLSAVVSGHSLIDGDGLEGRLAHGYCTLYGLRDGDEFQTCYTPDQPLKYVSVFVERAMFAEVTGLKPDDLGGDLRDFLEARRPLLPHTVPLSGAASLVAAEIADNRMEGPFRGAFLAAKAVELACHILYVRAHSLADSMEAPAFTRADFDRLRRAKALLEHRLDEPLNIHQLARKAGLTRQKLQLGFRLLYGDTVARVRDKARMARALELVRASDLSMIQIALETGYEHPASFTRAFKAAFGHAPLTMRQLAREGVSFNAIAARPANC</sequence>
<dbReference type="PANTHER" id="PTHR47893:SF1">
    <property type="entry name" value="REGULATORY PROTEIN PCHR"/>
    <property type="match status" value="1"/>
</dbReference>
<gene>
    <name evidence="5" type="ORF">FJQ54_10870</name>
</gene>
<evidence type="ECO:0000256" key="2">
    <source>
        <dbReference type="ARBA" id="ARBA00023125"/>
    </source>
</evidence>
<evidence type="ECO:0000313" key="5">
    <source>
        <dbReference type="EMBL" id="TPE60499.1"/>
    </source>
</evidence>
<dbReference type="Gene3D" id="1.10.10.60">
    <property type="entry name" value="Homeodomain-like"/>
    <property type="match status" value="1"/>
</dbReference>
<evidence type="ECO:0000259" key="4">
    <source>
        <dbReference type="PROSITE" id="PS01124"/>
    </source>
</evidence>
<dbReference type="InterPro" id="IPR018062">
    <property type="entry name" value="HTH_AraC-typ_CS"/>
</dbReference>
<dbReference type="Proteomes" id="UP000319897">
    <property type="component" value="Unassembled WGS sequence"/>
</dbReference>
<dbReference type="InterPro" id="IPR018060">
    <property type="entry name" value="HTH_AraC"/>
</dbReference>
<dbReference type="GO" id="GO:0043565">
    <property type="term" value="F:sequence-specific DNA binding"/>
    <property type="evidence" value="ECO:0007669"/>
    <property type="project" value="InterPro"/>
</dbReference>
<evidence type="ECO:0000256" key="3">
    <source>
        <dbReference type="ARBA" id="ARBA00023163"/>
    </source>
</evidence>
<name>A0A501XJB5_9SPHN</name>
<accession>A0A501XJB5</accession>
<proteinExistence type="predicted"/>
<evidence type="ECO:0000313" key="6">
    <source>
        <dbReference type="Proteomes" id="UP000319897"/>
    </source>
</evidence>
<dbReference type="PANTHER" id="PTHR47893">
    <property type="entry name" value="REGULATORY PROTEIN PCHR"/>
    <property type="match status" value="1"/>
</dbReference>
<reference evidence="5 6" key="1">
    <citation type="submission" date="2019-06" db="EMBL/GenBank/DDBJ databases">
        <authorList>
            <person name="Lee I."/>
            <person name="Jang G.I."/>
            <person name="Hwang C.Y."/>
        </authorList>
    </citation>
    <scope>NUCLEOTIDE SEQUENCE [LARGE SCALE GENOMIC DNA]</scope>
    <source>
        <strain evidence="5 6">PAMC 28131</strain>
    </source>
</reference>
<comment type="caution">
    <text evidence="5">The sequence shown here is derived from an EMBL/GenBank/DDBJ whole genome shotgun (WGS) entry which is preliminary data.</text>
</comment>
<organism evidence="5 6">
    <name type="scientific">Sandaracinobacter neustonicus</name>
    <dbReference type="NCBI Taxonomy" id="1715348"/>
    <lineage>
        <taxon>Bacteria</taxon>
        <taxon>Pseudomonadati</taxon>
        <taxon>Pseudomonadota</taxon>
        <taxon>Alphaproteobacteria</taxon>
        <taxon>Sphingomonadales</taxon>
        <taxon>Sphingosinicellaceae</taxon>
        <taxon>Sandaracinobacter</taxon>
    </lineage>
</organism>
<dbReference type="EMBL" id="VFSU01000026">
    <property type="protein sequence ID" value="TPE60499.1"/>
    <property type="molecule type" value="Genomic_DNA"/>
</dbReference>
<dbReference type="InterPro" id="IPR009057">
    <property type="entry name" value="Homeodomain-like_sf"/>
</dbReference>
<dbReference type="OrthoDB" id="644174at2"/>
<keyword evidence="1" id="KW-0805">Transcription regulation</keyword>
<dbReference type="PROSITE" id="PS01124">
    <property type="entry name" value="HTH_ARAC_FAMILY_2"/>
    <property type="match status" value="1"/>
</dbReference>
<protein>
    <submittedName>
        <fullName evidence="5">Helix-turn-helix domain-containing protein</fullName>
    </submittedName>
</protein>
<dbReference type="Pfam" id="PF12833">
    <property type="entry name" value="HTH_18"/>
    <property type="match status" value="1"/>
</dbReference>
<feature type="domain" description="HTH araC/xylS-type" evidence="4">
    <location>
        <begin position="253"/>
        <end position="351"/>
    </location>
</feature>
<dbReference type="SMART" id="SM00342">
    <property type="entry name" value="HTH_ARAC"/>
    <property type="match status" value="1"/>
</dbReference>
<dbReference type="PROSITE" id="PS00041">
    <property type="entry name" value="HTH_ARAC_FAMILY_1"/>
    <property type="match status" value="1"/>
</dbReference>
<evidence type="ECO:0000256" key="1">
    <source>
        <dbReference type="ARBA" id="ARBA00023015"/>
    </source>
</evidence>
<keyword evidence="3" id="KW-0804">Transcription</keyword>
<dbReference type="InterPro" id="IPR053142">
    <property type="entry name" value="PchR_regulatory_protein"/>
</dbReference>
<dbReference type="GO" id="GO:0003700">
    <property type="term" value="F:DNA-binding transcription factor activity"/>
    <property type="evidence" value="ECO:0007669"/>
    <property type="project" value="InterPro"/>
</dbReference>